<protein>
    <recommendedName>
        <fullName evidence="6">Glycosyltransferase</fullName>
    </recommendedName>
</protein>
<evidence type="ECO:0000256" key="2">
    <source>
        <dbReference type="ARBA" id="ARBA00022679"/>
    </source>
</evidence>
<proteinExistence type="predicted"/>
<gene>
    <name evidence="5" type="ORF">MNBD_GAMMA15-657</name>
</gene>
<dbReference type="Gene3D" id="3.40.50.2000">
    <property type="entry name" value="Glycogen Phosphorylase B"/>
    <property type="match status" value="2"/>
</dbReference>
<dbReference type="CDD" id="cd03801">
    <property type="entry name" value="GT4_PimA-like"/>
    <property type="match status" value="1"/>
</dbReference>
<feature type="domain" description="Glycosyl transferase family 1" evidence="3">
    <location>
        <begin position="208"/>
        <end position="379"/>
    </location>
</feature>
<dbReference type="EMBL" id="UOFN01000013">
    <property type="protein sequence ID" value="VAW73273.1"/>
    <property type="molecule type" value="Genomic_DNA"/>
</dbReference>
<dbReference type="Pfam" id="PF00534">
    <property type="entry name" value="Glycos_transf_1"/>
    <property type="match status" value="1"/>
</dbReference>
<feature type="domain" description="Glycosyltransferase subfamily 4-like N-terminal" evidence="4">
    <location>
        <begin position="27"/>
        <end position="199"/>
    </location>
</feature>
<dbReference type="PANTHER" id="PTHR12526">
    <property type="entry name" value="GLYCOSYLTRANSFERASE"/>
    <property type="match status" value="1"/>
</dbReference>
<evidence type="ECO:0008006" key="6">
    <source>
        <dbReference type="Google" id="ProtNLM"/>
    </source>
</evidence>
<keyword evidence="1" id="KW-0328">Glycosyltransferase</keyword>
<sequence>MPAKRILYCESNADGTIGGSFFSLLFLIQGLDRERYEPVVIFYKDNSLIPSYRASGIDTRVLEKPLPWNFVRSLASAGGIRALCSRLLWPVQKALNVGRFLLMPVADKYLYLKRNHIDLVHLNNSIIRNNDWMIAARLAGIPCLTHERGINAHYPQLSRWLAPRLDAVICISNAVANNLRSKAIPDKNFQIIFNGLDPANVVADETDSEIRARYGIALSDPVTGMVGNIKEWKGQKSVVLAIARVKQHFPDIRCFLVGDTADADQPYRDVLEQLIEEHGLQKNIIFTGYQTNVANFVSTMDVVIHSSVLPEPFGRVLIEAMALKKPLVGARDGAVPEIVLEGETGFTFEPDNPDEMSACIVSLLQNPDQAKTMGGKGYQRLNEHFSIGSNVEKTRLLYDEILARRSS</sequence>
<keyword evidence="2" id="KW-0808">Transferase</keyword>
<dbReference type="InterPro" id="IPR001296">
    <property type="entry name" value="Glyco_trans_1"/>
</dbReference>
<dbReference type="AlphaFoldDB" id="A0A3B0YA81"/>
<evidence type="ECO:0000259" key="3">
    <source>
        <dbReference type="Pfam" id="PF00534"/>
    </source>
</evidence>
<dbReference type="InterPro" id="IPR028098">
    <property type="entry name" value="Glyco_trans_4-like_N"/>
</dbReference>
<accession>A0A3B0YA81</accession>
<evidence type="ECO:0000259" key="4">
    <source>
        <dbReference type="Pfam" id="PF13439"/>
    </source>
</evidence>
<name>A0A3B0YA81_9ZZZZ</name>
<dbReference type="SUPFAM" id="SSF53756">
    <property type="entry name" value="UDP-Glycosyltransferase/glycogen phosphorylase"/>
    <property type="match status" value="1"/>
</dbReference>
<dbReference type="Pfam" id="PF13439">
    <property type="entry name" value="Glyco_transf_4"/>
    <property type="match status" value="1"/>
</dbReference>
<dbReference type="GO" id="GO:0016757">
    <property type="term" value="F:glycosyltransferase activity"/>
    <property type="evidence" value="ECO:0007669"/>
    <property type="project" value="UniProtKB-KW"/>
</dbReference>
<evidence type="ECO:0000313" key="5">
    <source>
        <dbReference type="EMBL" id="VAW73273.1"/>
    </source>
</evidence>
<reference evidence="5" key="1">
    <citation type="submission" date="2018-06" db="EMBL/GenBank/DDBJ databases">
        <authorList>
            <person name="Zhirakovskaya E."/>
        </authorList>
    </citation>
    <scope>NUCLEOTIDE SEQUENCE</scope>
</reference>
<dbReference type="PANTHER" id="PTHR12526:SF629">
    <property type="entry name" value="TEICHURONIC ACID BIOSYNTHESIS GLYCOSYLTRANSFERASE TUAH-RELATED"/>
    <property type="match status" value="1"/>
</dbReference>
<organism evidence="5">
    <name type="scientific">hydrothermal vent metagenome</name>
    <dbReference type="NCBI Taxonomy" id="652676"/>
    <lineage>
        <taxon>unclassified sequences</taxon>
        <taxon>metagenomes</taxon>
        <taxon>ecological metagenomes</taxon>
    </lineage>
</organism>
<evidence type="ECO:0000256" key="1">
    <source>
        <dbReference type="ARBA" id="ARBA00022676"/>
    </source>
</evidence>